<dbReference type="InterPro" id="IPR024224">
    <property type="entry name" value="DENND6"/>
</dbReference>
<dbReference type="RefSeq" id="XP_068350611.1">
    <property type="nucleotide sequence ID" value="XM_068510773.1"/>
</dbReference>
<dbReference type="GeneID" id="94845477"/>
<evidence type="ECO:0000313" key="2">
    <source>
        <dbReference type="Proteomes" id="UP000179807"/>
    </source>
</evidence>
<dbReference type="GO" id="GO:0055037">
    <property type="term" value="C:recycling endosome"/>
    <property type="evidence" value="ECO:0007669"/>
    <property type="project" value="TreeGrafter"/>
</dbReference>
<evidence type="ECO:0008006" key="3">
    <source>
        <dbReference type="Google" id="ProtNLM"/>
    </source>
</evidence>
<dbReference type="Proteomes" id="UP000179807">
    <property type="component" value="Unassembled WGS sequence"/>
</dbReference>
<protein>
    <recommendedName>
        <fullName evidence="3">UDENN domain-containing protein</fullName>
    </recommendedName>
</protein>
<reference evidence="1" key="1">
    <citation type="submission" date="2016-10" db="EMBL/GenBank/DDBJ databases">
        <authorList>
            <person name="Benchimol M."/>
            <person name="Almeida L.G."/>
            <person name="Vasconcelos A.T."/>
            <person name="Perreira-Neves A."/>
            <person name="Rosa I.A."/>
            <person name="Tasca T."/>
            <person name="Bogo M.R."/>
            <person name="de Souza W."/>
        </authorList>
    </citation>
    <scope>NUCLEOTIDE SEQUENCE [LARGE SCALE GENOMIC DNA]</scope>
    <source>
        <strain evidence="1">K</strain>
    </source>
</reference>
<dbReference type="PANTHER" id="PTHR13677:SF0">
    <property type="entry name" value="LD41638P"/>
    <property type="match status" value="1"/>
</dbReference>
<dbReference type="VEuPathDB" id="TrichDB:TRFO_36338"/>
<dbReference type="AlphaFoldDB" id="A0A1J4JE92"/>
<name>A0A1J4JE92_9EUKA</name>
<dbReference type="OrthoDB" id="10265409at2759"/>
<dbReference type="EMBL" id="MLAK01001114">
    <property type="protein sequence ID" value="OHS97474.1"/>
    <property type="molecule type" value="Genomic_DNA"/>
</dbReference>
<accession>A0A1J4JE92</accession>
<sequence>MSKPPTTFMSVSVFLFEFDIKSGPLLLGSITDHDFTDDHLRVLTQSAFPESTISNINEKMIFFTFTLQNPTLFCFSLYIRTSNPNLPRFHQQDTFIIVTDLPYYTPFYHFLMSSMSLIDSESMTFKDILEIFGDFAKKWVKQLPAKRVDLPMFVSSLPVAAPAKATDFFEEIGIYLISDTFMDIDICSALGVHTLMKLGKTKDILKLWEISLLGEDLVVFGANANFASNAVLAITSLSFPIIERSKDAIFPYVSFTDSRNHDKSFLQSLKTKTASNMKIIGISNPMLIDLYGLTYVFNIGFAGQNSSSYEEGLLNSRSGKWNFLSNVENVTSKIIRKQLYENTVKVINVIKNAFFDLCELNPYEAINGNLDIDAIAAFLYEYDVDIVMDYDEFAQKLIYTKFSKRICTKLSKDPKMEKLLAQFPIIQHCQKLDENNKIELYAQIDDYKKIVSDNEKLLSIVEKHQLAVKLSITPDLINAEIDTPQ</sequence>
<dbReference type="PANTHER" id="PTHR13677">
    <property type="entry name" value="LD41638P"/>
    <property type="match status" value="1"/>
</dbReference>
<proteinExistence type="predicted"/>
<comment type="caution">
    <text evidence="1">The sequence shown here is derived from an EMBL/GenBank/DDBJ whole genome shotgun (WGS) entry which is preliminary data.</text>
</comment>
<evidence type="ECO:0000313" key="1">
    <source>
        <dbReference type="EMBL" id="OHS97474.1"/>
    </source>
</evidence>
<keyword evidence="2" id="KW-1185">Reference proteome</keyword>
<organism evidence="1 2">
    <name type="scientific">Tritrichomonas foetus</name>
    <dbReference type="NCBI Taxonomy" id="1144522"/>
    <lineage>
        <taxon>Eukaryota</taxon>
        <taxon>Metamonada</taxon>
        <taxon>Parabasalia</taxon>
        <taxon>Tritrichomonadida</taxon>
        <taxon>Tritrichomonadidae</taxon>
        <taxon>Tritrichomonas</taxon>
    </lineage>
</organism>
<gene>
    <name evidence="1" type="ORF">TRFO_36338</name>
</gene>
<dbReference type="GO" id="GO:0005085">
    <property type="term" value="F:guanyl-nucleotide exchange factor activity"/>
    <property type="evidence" value="ECO:0007669"/>
    <property type="project" value="InterPro"/>
</dbReference>